<evidence type="ECO:0000256" key="5">
    <source>
        <dbReference type="ARBA" id="ARBA00022781"/>
    </source>
</evidence>
<dbReference type="InterPro" id="IPR000131">
    <property type="entry name" value="ATP_synth_F1_gsu"/>
</dbReference>
<keyword evidence="9 10" id="KW-0066">ATP synthesis</keyword>
<dbReference type="NCBIfam" id="TIGR01146">
    <property type="entry name" value="ATPsyn_F1gamma"/>
    <property type="match status" value="1"/>
</dbReference>
<reference evidence="11 12" key="1">
    <citation type="submission" date="2019-10" db="EMBL/GenBank/DDBJ databases">
        <title>Streptomyces tenebrisbrunneis sp.nov., an endogenous actinomycete isolated from of Lycium ruthenicum.</title>
        <authorList>
            <person name="Ma L."/>
        </authorList>
    </citation>
    <scope>NUCLEOTIDE SEQUENCE [LARGE SCALE GENOMIC DNA]</scope>
    <source>
        <strain evidence="11 12">TRM 66187</strain>
    </source>
</reference>
<dbReference type="Pfam" id="PF00231">
    <property type="entry name" value="ATP-synt"/>
    <property type="match status" value="1"/>
</dbReference>
<comment type="subunit">
    <text evidence="10">F-type ATPases have 2 components, CF(1) - the catalytic core - and CF(0) - the membrane proton channel. CF(1) has five subunits: alpha(3), beta(3), gamma(1), delta(1), epsilon(1). CF(0) has three main subunits: a, b and c.</text>
</comment>
<keyword evidence="4 10" id="KW-0813">Transport</keyword>
<comment type="function">
    <text evidence="1 10">Produces ATP from ADP in the presence of a proton gradient across the membrane. The gamma chain is believed to be important in regulating ATPase activity and the flow of protons through the CF(0) complex.</text>
</comment>
<gene>
    <name evidence="10" type="primary">atpG</name>
    <name evidence="11" type="ORF">GCU69_23025</name>
</gene>
<evidence type="ECO:0000313" key="12">
    <source>
        <dbReference type="Proteomes" id="UP000621266"/>
    </source>
</evidence>
<dbReference type="CDD" id="cd12151">
    <property type="entry name" value="F1-ATPase_gamma"/>
    <property type="match status" value="1"/>
</dbReference>
<dbReference type="Proteomes" id="UP000621266">
    <property type="component" value="Unassembled WGS sequence"/>
</dbReference>
<dbReference type="PANTHER" id="PTHR11693">
    <property type="entry name" value="ATP SYNTHASE GAMMA CHAIN"/>
    <property type="match status" value="1"/>
</dbReference>
<keyword evidence="6 10" id="KW-0406">Ion transport</keyword>
<sequence length="307" mass="33073">MGAQTRVYKRRIKSITSTKKITKAMEMIAASRIIKAQRQVAASTPYATELTRAVTAVATGSNNRHPLTTEAENPTRAAVLLITSDRGLAGGYSSNAIKAAEALTARLTAEGKEVDSYVVGRKGVAYYGFRDRKVTDSWTGFTDSPQYADAKMVAAPLIEAVSQDTAEGGVDELHIVFTEFVSMMTQNALDDRLLPLSLDRAGEGTEDEGKGHEIMPLFDFEPSAEDVLDALLPRYVESRIYNALLQSAASEHAARRRAMKSATDNAEDLIKSLTRLANQARQADITQEISEIVGGANALADANAGSD</sequence>
<dbReference type="HAMAP" id="MF_00815">
    <property type="entry name" value="ATP_synth_gamma_bact"/>
    <property type="match status" value="1"/>
</dbReference>
<keyword evidence="5 10" id="KW-0375">Hydrogen ion transport</keyword>
<keyword evidence="8 10" id="KW-0139">CF(1)</keyword>
<evidence type="ECO:0000256" key="2">
    <source>
        <dbReference type="ARBA" id="ARBA00004170"/>
    </source>
</evidence>
<evidence type="ECO:0000256" key="1">
    <source>
        <dbReference type="ARBA" id="ARBA00003456"/>
    </source>
</evidence>
<dbReference type="Gene3D" id="3.40.1380.10">
    <property type="match status" value="1"/>
</dbReference>
<comment type="subcellular location">
    <subcellularLocation>
        <location evidence="10">Cell membrane</location>
        <topology evidence="10">Peripheral membrane protein</topology>
    </subcellularLocation>
    <subcellularLocation>
        <location evidence="2">Membrane</location>
        <topology evidence="2">Peripheral membrane protein</topology>
    </subcellularLocation>
</comment>
<evidence type="ECO:0000256" key="9">
    <source>
        <dbReference type="ARBA" id="ARBA00023310"/>
    </source>
</evidence>
<dbReference type="EMBL" id="WHPN01000351">
    <property type="protein sequence ID" value="KAF4406735.1"/>
    <property type="molecule type" value="Genomic_DNA"/>
</dbReference>
<comment type="caution">
    <text evidence="11">The sequence shown here is derived from an EMBL/GenBank/DDBJ whole genome shotgun (WGS) entry which is preliminary data.</text>
</comment>
<keyword evidence="12" id="KW-1185">Reference proteome</keyword>
<protein>
    <recommendedName>
        <fullName evidence="10">ATP synthase gamma chain</fullName>
    </recommendedName>
    <alternativeName>
        <fullName evidence="10">ATP synthase F1 sector gamma subunit</fullName>
    </alternativeName>
    <alternativeName>
        <fullName evidence="10">F-ATPase gamma subunit</fullName>
    </alternativeName>
</protein>
<evidence type="ECO:0000256" key="8">
    <source>
        <dbReference type="ARBA" id="ARBA00023196"/>
    </source>
</evidence>
<dbReference type="SUPFAM" id="SSF52943">
    <property type="entry name" value="ATP synthase (F1-ATPase), gamma subunit"/>
    <property type="match status" value="1"/>
</dbReference>
<accession>A0ABQ7FDK6</accession>
<dbReference type="InterPro" id="IPR023632">
    <property type="entry name" value="ATP_synth_F1_gsu_CS"/>
</dbReference>
<evidence type="ECO:0000256" key="7">
    <source>
        <dbReference type="ARBA" id="ARBA00023136"/>
    </source>
</evidence>
<dbReference type="Gene3D" id="1.10.287.80">
    <property type="entry name" value="ATP synthase, gamma subunit, helix hairpin domain"/>
    <property type="match status" value="2"/>
</dbReference>
<keyword evidence="10" id="KW-1003">Cell membrane</keyword>
<organism evidence="11 12">
    <name type="scientific">Streptomyces lycii</name>
    <dbReference type="NCBI Taxonomy" id="2654337"/>
    <lineage>
        <taxon>Bacteria</taxon>
        <taxon>Bacillati</taxon>
        <taxon>Actinomycetota</taxon>
        <taxon>Actinomycetes</taxon>
        <taxon>Kitasatosporales</taxon>
        <taxon>Streptomycetaceae</taxon>
        <taxon>Streptomyces</taxon>
    </lineage>
</organism>
<evidence type="ECO:0000313" key="11">
    <source>
        <dbReference type="EMBL" id="KAF4406735.1"/>
    </source>
</evidence>
<comment type="similarity">
    <text evidence="3 10">Belongs to the ATPase gamma chain family.</text>
</comment>
<dbReference type="PANTHER" id="PTHR11693:SF22">
    <property type="entry name" value="ATP SYNTHASE SUBUNIT GAMMA, MITOCHONDRIAL"/>
    <property type="match status" value="1"/>
</dbReference>
<keyword evidence="7 10" id="KW-0472">Membrane</keyword>
<dbReference type="RefSeq" id="WP_098753919.1">
    <property type="nucleotide sequence ID" value="NZ_WHPN01000351.1"/>
</dbReference>
<evidence type="ECO:0000256" key="6">
    <source>
        <dbReference type="ARBA" id="ARBA00023065"/>
    </source>
</evidence>
<dbReference type="NCBIfam" id="NF004145">
    <property type="entry name" value="PRK05621.1-2"/>
    <property type="match status" value="1"/>
</dbReference>
<proteinExistence type="inferred from homology"/>
<dbReference type="InterPro" id="IPR035968">
    <property type="entry name" value="ATP_synth_F1_ATPase_gsu"/>
</dbReference>
<dbReference type="PRINTS" id="PR00126">
    <property type="entry name" value="ATPASEGAMMA"/>
</dbReference>
<evidence type="ECO:0000256" key="3">
    <source>
        <dbReference type="ARBA" id="ARBA00007681"/>
    </source>
</evidence>
<evidence type="ECO:0000256" key="10">
    <source>
        <dbReference type="HAMAP-Rule" id="MF_00815"/>
    </source>
</evidence>
<evidence type="ECO:0000256" key="4">
    <source>
        <dbReference type="ARBA" id="ARBA00022448"/>
    </source>
</evidence>
<dbReference type="PROSITE" id="PS00153">
    <property type="entry name" value="ATPASE_GAMMA"/>
    <property type="match status" value="1"/>
</dbReference>
<name>A0ABQ7FDK6_9ACTN</name>